<feature type="transmembrane region" description="Helical" evidence="7">
    <location>
        <begin position="94"/>
        <end position="113"/>
    </location>
</feature>
<keyword evidence="6 7" id="KW-0472">Membrane</keyword>
<feature type="transmembrane region" description="Helical" evidence="7">
    <location>
        <begin position="186"/>
        <end position="206"/>
    </location>
</feature>
<dbReference type="RefSeq" id="WP_163796008.1">
    <property type="nucleotide sequence ID" value="NZ_AP022588.1"/>
</dbReference>
<protein>
    <submittedName>
        <fullName evidence="9">MFS transporter</fullName>
    </submittedName>
</protein>
<dbReference type="Pfam" id="PF05977">
    <property type="entry name" value="MFS_3"/>
    <property type="match status" value="1"/>
</dbReference>
<dbReference type="PANTHER" id="PTHR23513">
    <property type="entry name" value="INTEGRAL MEMBRANE EFFLUX PROTEIN-RELATED"/>
    <property type="match status" value="1"/>
</dbReference>
<accession>A0A7I7QL16</accession>
<keyword evidence="4 7" id="KW-0812">Transmembrane</keyword>
<dbReference type="Gene3D" id="1.20.1250.20">
    <property type="entry name" value="MFS general substrate transporter like domains"/>
    <property type="match status" value="1"/>
</dbReference>
<dbReference type="InterPro" id="IPR010290">
    <property type="entry name" value="TM_effector"/>
</dbReference>
<dbReference type="Proteomes" id="UP000467193">
    <property type="component" value="Chromosome"/>
</dbReference>
<name>A0A7I7QL16_9MYCO</name>
<feature type="transmembrane region" description="Helical" evidence="7">
    <location>
        <begin position="38"/>
        <end position="57"/>
    </location>
</feature>
<dbReference type="AlphaFoldDB" id="A0A7I7QL16"/>
<dbReference type="InterPro" id="IPR020846">
    <property type="entry name" value="MFS_dom"/>
</dbReference>
<keyword evidence="10" id="KW-1185">Reference proteome</keyword>
<organism evidence="9 10">
    <name type="scientific">Mycolicibacterium sediminis</name>
    <dbReference type="NCBI Taxonomy" id="1286180"/>
    <lineage>
        <taxon>Bacteria</taxon>
        <taxon>Bacillati</taxon>
        <taxon>Actinomycetota</taxon>
        <taxon>Actinomycetes</taxon>
        <taxon>Mycobacteriales</taxon>
        <taxon>Mycobacteriaceae</taxon>
        <taxon>Mycolicibacterium</taxon>
    </lineage>
</organism>
<evidence type="ECO:0000313" key="9">
    <source>
        <dbReference type="EMBL" id="BBY27069.1"/>
    </source>
</evidence>
<evidence type="ECO:0000256" key="7">
    <source>
        <dbReference type="SAM" id="Phobius"/>
    </source>
</evidence>
<dbReference type="KEGG" id="msei:MSEDJ_11650"/>
<dbReference type="PANTHER" id="PTHR23513:SF11">
    <property type="entry name" value="STAPHYLOFERRIN A TRANSPORTER"/>
    <property type="match status" value="1"/>
</dbReference>
<dbReference type="SUPFAM" id="SSF103473">
    <property type="entry name" value="MFS general substrate transporter"/>
    <property type="match status" value="1"/>
</dbReference>
<sequence length="421" mass="43982">MRHDTGSAATSVVAVRRGGVRDVFGVPNYRRFVSGQSLSLIGSWAETIALALLVLQLTRSPLVLGLVMSTRYLPVLLATPYAGLIVDRSDKRRVLTVTNAVLGLTSLGMGLSVLAGTIALWQIFVAAAVFGVMTALDNPARMALIPELVDPQLLRSAITINSMMANVGRALGPAVAAGLIRWHGLGWCYLFNALTFALVVVALAALDGRQMHRTAPAGRGKRQLREGLAVARSNRDIAGPLVMMAFVGTLTYEFETSLPVFAEQTLKAGVDGYAWLTTAFGVGSVLTGLLIARWPITGLAPMIRVTVLYGATMLLLTVSSGLPVALVSAGLVGGASIAFLTTGNSTIQLAAPPQMRGRVTGLWTTAFIGSTPLGAVIIGAVAHRFGGHAGLAAGVIGCALAVILGTVIHRRGSRRDADQIT</sequence>
<dbReference type="GO" id="GO:0022857">
    <property type="term" value="F:transmembrane transporter activity"/>
    <property type="evidence" value="ECO:0007669"/>
    <property type="project" value="InterPro"/>
</dbReference>
<feature type="transmembrane region" description="Helical" evidence="7">
    <location>
        <begin position="63"/>
        <end position="82"/>
    </location>
</feature>
<evidence type="ECO:0000256" key="4">
    <source>
        <dbReference type="ARBA" id="ARBA00022692"/>
    </source>
</evidence>
<feature type="transmembrane region" description="Helical" evidence="7">
    <location>
        <begin position="362"/>
        <end position="382"/>
    </location>
</feature>
<keyword evidence="2" id="KW-0813">Transport</keyword>
<comment type="subcellular location">
    <subcellularLocation>
        <location evidence="1">Cell membrane</location>
        <topology evidence="1">Multi-pass membrane protein</topology>
    </subcellularLocation>
</comment>
<dbReference type="CDD" id="cd06173">
    <property type="entry name" value="MFS_MefA_like"/>
    <property type="match status" value="1"/>
</dbReference>
<keyword evidence="5 7" id="KW-1133">Transmembrane helix</keyword>
<proteinExistence type="predicted"/>
<evidence type="ECO:0000256" key="3">
    <source>
        <dbReference type="ARBA" id="ARBA00022475"/>
    </source>
</evidence>
<feature type="domain" description="Major facilitator superfamily (MFS) profile" evidence="8">
    <location>
        <begin position="23"/>
        <end position="413"/>
    </location>
</feature>
<feature type="transmembrane region" description="Helical" evidence="7">
    <location>
        <begin position="388"/>
        <end position="408"/>
    </location>
</feature>
<dbReference type="InterPro" id="IPR036259">
    <property type="entry name" value="MFS_trans_sf"/>
</dbReference>
<gene>
    <name evidence="9" type="ORF">MSEDJ_11650</name>
</gene>
<evidence type="ECO:0000313" key="10">
    <source>
        <dbReference type="Proteomes" id="UP000467193"/>
    </source>
</evidence>
<feature type="transmembrane region" description="Helical" evidence="7">
    <location>
        <begin position="324"/>
        <end position="341"/>
    </location>
</feature>
<keyword evidence="3" id="KW-1003">Cell membrane</keyword>
<evidence type="ECO:0000256" key="1">
    <source>
        <dbReference type="ARBA" id="ARBA00004651"/>
    </source>
</evidence>
<evidence type="ECO:0000256" key="6">
    <source>
        <dbReference type="ARBA" id="ARBA00023136"/>
    </source>
</evidence>
<reference evidence="9 10" key="1">
    <citation type="journal article" date="2019" name="Emerg. Microbes Infect.">
        <title>Comprehensive subspecies identification of 175 nontuberculous mycobacteria species based on 7547 genomic profiles.</title>
        <authorList>
            <person name="Matsumoto Y."/>
            <person name="Kinjo T."/>
            <person name="Motooka D."/>
            <person name="Nabeya D."/>
            <person name="Jung N."/>
            <person name="Uechi K."/>
            <person name="Horii T."/>
            <person name="Iida T."/>
            <person name="Fujita J."/>
            <person name="Nakamura S."/>
        </authorList>
    </citation>
    <scope>NUCLEOTIDE SEQUENCE [LARGE SCALE GENOMIC DNA]</scope>
    <source>
        <strain evidence="9 10">JCM 17899</strain>
    </source>
</reference>
<dbReference type="EMBL" id="AP022588">
    <property type="protein sequence ID" value="BBY27069.1"/>
    <property type="molecule type" value="Genomic_DNA"/>
</dbReference>
<dbReference type="PROSITE" id="PS50850">
    <property type="entry name" value="MFS"/>
    <property type="match status" value="1"/>
</dbReference>
<evidence type="ECO:0000256" key="2">
    <source>
        <dbReference type="ARBA" id="ARBA00022448"/>
    </source>
</evidence>
<evidence type="ECO:0000259" key="8">
    <source>
        <dbReference type="PROSITE" id="PS50850"/>
    </source>
</evidence>
<evidence type="ECO:0000256" key="5">
    <source>
        <dbReference type="ARBA" id="ARBA00022989"/>
    </source>
</evidence>
<dbReference type="GO" id="GO:0005886">
    <property type="term" value="C:plasma membrane"/>
    <property type="evidence" value="ECO:0007669"/>
    <property type="project" value="UniProtKB-SubCell"/>
</dbReference>
<feature type="transmembrane region" description="Helical" evidence="7">
    <location>
        <begin position="274"/>
        <end position="292"/>
    </location>
</feature>